<keyword evidence="3" id="KW-1015">Disulfide bond</keyword>
<organism evidence="7 8">
    <name type="scientific">Parapedobacter deserti</name>
    <dbReference type="NCBI Taxonomy" id="1912957"/>
    <lineage>
        <taxon>Bacteria</taxon>
        <taxon>Pseudomonadati</taxon>
        <taxon>Bacteroidota</taxon>
        <taxon>Sphingobacteriia</taxon>
        <taxon>Sphingobacteriales</taxon>
        <taxon>Sphingobacteriaceae</taxon>
        <taxon>Parapedobacter</taxon>
    </lineage>
</organism>
<keyword evidence="5" id="KW-0732">Signal</keyword>
<evidence type="ECO:0000259" key="6">
    <source>
        <dbReference type="PROSITE" id="PS51352"/>
    </source>
</evidence>
<feature type="chain" id="PRO_5046005567" evidence="5">
    <location>
        <begin position="21"/>
        <end position="385"/>
    </location>
</feature>
<dbReference type="Gene3D" id="3.40.30.10">
    <property type="entry name" value="Glutaredoxin"/>
    <property type="match status" value="1"/>
</dbReference>
<evidence type="ECO:0000256" key="1">
    <source>
        <dbReference type="ARBA" id="ARBA00004196"/>
    </source>
</evidence>
<evidence type="ECO:0000313" key="8">
    <source>
        <dbReference type="Proteomes" id="UP001595526"/>
    </source>
</evidence>
<dbReference type="PANTHER" id="PTHR42852">
    <property type="entry name" value="THIOL:DISULFIDE INTERCHANGE PROTEIN DSBE"/>
    <property type="match status" value="1"/>
</dbReference>
<dbReference type="InterPro" id="IPR013766">
    <property type="entry name" value="Thioredoxin_domain"/>
</dbReference>
<evidence type="ECO:0000256" key="4">
    <source>
        <dbReference type="ARBA" id="ARBA00023284"/>
    </source>
</evidence>
<dbReference type="Proteomes" id="UP001595526">
    <property type="component" value="Unassembled WGS sequence"/>
</dbReference>
<keyword evidence="8" id="KW-1185">Reference proteome</keyword>
<accession>A0ABV7JIL6</accession>
<sequence length="385" mass="42841">MTRKIAIAWAVACTLTVAKAQQFTISGHLDGQENEQIIVKGPNGDVSVQAINGSFTLSGPASEEPFVTTLTTSVDRNLYLGGGKTGMYMPAQPLEIVLTPNASLTIKGSTRNLHLASVTGDELNESFTAFRKAEEKDVLEMDQLRQRMVELRIMGLKEEQEATMKRMVELHQAISASRKRYINENPGAFASVYYLSRNAREYQPEELEAAYNKLADTYKNTRYGRGLVQRIAAAKSLHVGGVSPDFTKPDVNGKLVSLSQFRGKYVLLDFWGSWCGPCRAANPHLKSLYEKYQADGLEILGVASEKVNSQEQAEKVWKAAIEADGLTWTNVLNNEVDMKQDVTQLYQIEGYPTQILLDREGKIIARWLGSGAQQLDDQLKDIFNH</sequence>
<dbReference type="SUPFAM" id="SSF52833">
    <property type="entry name" value="Thioredoxin-like"/>
    <property type="match status" value="1"/>
</dbReference>
<comment type="subcellular location">
    <subcellularLocation>
        <location evidence="1">Cell envelope</location>
    </subcellularLocation>
</comment>
<dbReference type="Pfam" id="PF00578">
    <property type="entry name" value="AhpC-TSA"/>
    <property type="match status" value="1"/>
</dbReference>
<dbReference type="PANTHER" id="PTHR42852:SF6">
    <property type="entry name" value="THIOL:DISULFIDE INTERCHANGE PROTEIN DSBE"/>
    <property type="match status" value="1"/>
</dbReference>
<keyword evidence="4" id="KW-0676">Redox-active center</keyword>
<dbReference type="CDD" id="cd02966">
    <property type="entry name" value="TlpA_like_family"/>
    <property type="match status" value="1"/>
</dbReference>
<dbReference type="InterPro" id="IPR036249">
    <property type="entry name" value="Thioredoxin-like_sf"/>
</dbReference>
<evidence type="ECO:0000256" key="3">
    <source>
        <dbReference type="ARBA" id="ARBA00023157"/>
    </source>
</evidence>
<dbReference type="EMBL" id="JBHRTA010000003">
    <property type="protein sequence ID" value="MFC3196118.1"/>
    <property type="molecule type" value="Genomic_DNA"/>
</dbReference>
<evidence type="ECO:0000256" key="5">
    <source>
        <dbReference type="SAM" id="SignalP"/>
    </source>
</evidence>
<proteinExistence type="predicted"/>
<feature type="domain" description="Thioredoxin" evidence="6">
    <location>
        <begin position="237"/>
        <end position="385"/>
    </location>
</feature>
<reference evidence="8" key="1">
    <citation type="journal article" date="2019" name="Int. J. Syst. Evol. Microbiol.">
        <title>The Global Catalogue of Microorganisms (GCM) 10K type strain sequencing project: providing services to taxonomists for standard genome sequencing and annotation.</title>
        <authorList>
            <consortium name="The Broad Institute Genomics Platform"/>
            <consortium name="The Broad Institute Genome Sequencing Center for Infectious Disease"/>
            <person name="Wu L."/>
            <person name="Ma J."/>
        </authorList>
    </citation>
    <scope>NUCLEOTIDE SEQUENCE [LARGE SCALE GENOMIC DNA]</scope>
    <source>
        <strain evidence="8">KCTC 52416</strain>
    </source>
</reference>
<dbReference type="PROSITE" id="PS51352">
    <property type="entry name" value="THIOREDOXIN_2"/>
    <property type="match status" value="1"/>
</dbReference>
<protein>
    <submittedName>
        <fullName evidence="7">Redoxin domain-containing protein</fullName>
    </submittedName>
</protein>
<evidence type="ECO:0000313" key="7">
    <source>
        <dbReference type="EMBL" id="MFC3196118.1"/>
    </source>
</evidence>
<feature type="signal peptide" evidence="5">
    <location>
        <begin position="1"/>
        <end position="20"/>
    </location>
</feature>
<dbReference type="RefSeq" id="WP_379018514.1">
    <property type="nucleotide sequence ID" value="NZ_JBHRTA010000003.1"/>
</dbReference>
<name>A0ABV7JIL6_9SPHI</name>
<comment type="caution">
    <text evidence="7">The sequence shown here is derived from an EMBL/GenBank/DDBJ whole genome shotgun (WGS) entry which is preliminary data.</text>
</comment>
<gene>
    <name evidence="7" type="ORF">ACFOET_00695</name>
</gene>
<dbReference type="InterPro" id="IPR050553">
    <property type="entry name" value="Thioredoxin_ResA/DsbE_sf"/>
</dbReference>
<evidence type="ECO:0000256" key="2">
    <source>
        <dbReference type="ARBA" id="ARBA00022748"/>
    </source>
</evidence>
<dbReference type="InterPro" id="IPR000866">
    <property type="entry name" value="AhpC/TSA"/>
</dbReference>
<keyword evidence="2" id="KW-0201">Cytochrome c-type biogenesis</keyword>